<protein>
    <recommendedName>
        <fullName evidence="5">Fimbrial protein</fullName>
    </recommendedName>
</protein>
<name>A0A6C6ZU74_SALDC</name>
<sequence>MIYQTVADTSKANGNGYMQNAAYVKSMTSTQVKDHLPRILGADMITIAQDAVESSYTGPNVFNRADAKTIQGVYGSEIVAKSGQLSFPKDGVPSDWNAQMSVTVSYQ</sequence>
<evidence type="ECO:0000313" key="4">
    <source>
        <dbReference type="Proteomes" id="UP000008322"/>
    </source>
</evidence>
<dbReference type="AlphaFoldDB" id="A0A6C6ZU74"/>
<dbReference type="InterPro" id="IPR003467">
    <property type="entry name" value="Fimbrial_K88_FaeH"/>
</dbReference>
<organism evidence="3 4">
    <name type="scientific">Salmonella dublin (strain CT_02021853)</name>
    <dbReference type="NCBI Taxonomy" id="439851"/>
    <lineage>
        <taxon>Bacteria</taxon>
        <taxon>Pseudomonadati</taxon>
        <taxon>Pseudomonadota</taxon>
        <taxon>Gammaproteobacteria</taxon>
        <taxon>Enterobacterales</taxon>
        <taxon>Enterobacteriaceae</taxon>
        <taxon>Salmonella</taxon>
    </lineage>
</organism>
<reference evidence="3 4" key="1">
    <citation type="journal article" date="2011" name="J. Bacteriol.">
        <title>Comparative genomics of 28 Salmonella enterica isolates: evidence for CRISPR-mediated adaptive sublineage evolution.</title>
        <authorList>
            <person name="Fricke W.F."/>
            <person name="Mammel M.K."/>
            <person name="McDermott P.F."/>
            <person name="Tartera C."/>
            <person name="White D.G."/>
            <person name="Leclerc J.E."/>
            <person name="Ravel J."/>
            <person name="Cebula T.A."/>
        </authorList>
    </citation>
    <scope>NUCLEOTIDE SEQUENCE [LARGE SCALE GENOMIC DNA]</scope>
    <source>
        <strain evidence="3 4">CT_02021853</strain>
        <plasmid evidence="3 4">pCT02021853_74</plasmid>
    </source>
</reference>
<dbReference type="EMBL" id="CP001143">
    <property type="protein sequence ID" value="ACH73489.1"/>
    <property type="molecule type" value="Genomic_DNA"/>
</dbReference>
<gene>
    <name evidence="3" type="ordered locus">SeD_B0053</name>
</gene>
<keyword evidence="3" id="KW-0614">Plasmid</keyword>
<comment type="similarity">
    <text evidence="2">Belongs to the fimbrial K88 protein family.</text>
</comment>
<geneLocation type="plasmid" evidence="3 4">
    <name>pCT02021853_74</name>
</geneLocation>
<evidence type="ECO:0000256" key="2">
    <source>
        <dbReference type="ARBA" id="ARBA00049989"/>
    </source>
</evidence>
<dbReference type="Pfam" id="PF02432">
    <property type="entry name" value="Fimbrial_K88"/>
    <property type="match status" value="1"/>
</dbReference>
<evidence type="ECO:0000313" key="3">
    <source>
        <dbReference type="EMBL" id="ACH73489.1"/>
    </source>
</evidence>
<evidence type="ECO:0008006" key="5">
    <source>
        <dbReference type="Google" id="ProtNLM"/>
    </source>
</evidence>
<proteinExistence type="inferred from homology"/>
<dbReference type="GO" id="GO:0007155">
    <property type="term" value="P:cell adhesion"/>
    <property type="evidence" value="ECO:0007669"/>
    <property type="project" value="InterPro"/>
</dbReference>
<keyword evidence="1" id="KW-0732">Signal</keyword>
<dbReference type="KEGG" id="sed:SeD_B0053"/>
<accession>A0A6C6ZU74</accession>
<dbReference type="GO" id="GO:0009289">
    <property type="term" value="C:pilus"/>
    <property type="evidence" value="ECO:0007669"/>
    <property type="project" value="InterPro"/>
</dbReference>
<evidence type="ECO:0000256" key="1">
    <source>
        <dbReference type="ARBA" id="ARBA00022729"/>
    </source>
</evidence>
<dbReference type="Proteomes" id="UP000008322">
    <property type="component" value="Plasmid pCT02021853_74"/>
</dbReference>